<dbReference type="EMBL" id="JACBYF010000001">
    <property type="protein sequence ID" value="NYS46723.1"/>
    <property type="molecule type" value="Genomic_DNA"/>
</dbReference>
<keyword evidence="8" id="KW-1185">Reference proteome</keyword>
<dbReference type="Gene3D" id="3.40.50.1360">
    <property type="match status" value="1"/>
</dbReference>
<protein>
    <submittedName>
        <fullName evidence="7">Transcriptional regulator</fullName>
    </submittedName>
</protein>
<keyword evidence="2" id="KW-0805">Transcription regulation</keyword>
<evidence type="ECO:0000256" key="1">
    <source>
        <dbReference type="ARBA" id="ARBA00010466"/>
    </source>
</evidence>
<evidence type="ECO:0000259" key="6">
    <source>
        <dbReference type="Pfam" id="PF21715"/>
    </source>
</evidence>
<feature type="domain" description="CggR N-terminal DNA binding" evidence="6">
    <location>
        <begin position="22"/>
        <end position="89"/>
    </location>
</feature>
<dbReference type="InterPro" id="IPR007324">
    <property type="entry name" value="Sugar-bd_dom_put"/>
</dbReference>
<dbReference type="InterPro" id="IPR051054">
    <property type="entry name" value="SorC_transcr_regulators"/>
</dbReference>
<dbReference type="PANTHER" id="PTHR34294:SF5">
    <property type="entry name" value="CENTRAL GLYCOLYTIC GENES REGULATOR"/>
    <property type="match status" value="1"/>
</dbReference>
<evidence type="ECO:0000313" key="8">
    <source>
        <dbReference type="Proteomes" id="UP000531840"/>
    </source>
</evidence>
<comment type="similarity">
    <text evidence="1">Belongs to the SorC transcriptional regulatory family.</text>
</comment>
<comment type="caution">
    <text evidence="7">The sequence shown here is derived from an EMBL/GenBank/DDBJ whole genome shotgun (WGS) entry which is preliminary data.</text>
</comment>
<keyword evidence="4" id="KW-0804">Transcription</keyword>
<dbReference type="SUPFAM" id="SSF100950">
    <property type="entry name" value="NagB/RpiA/CoA transferase-like"/>
    <property type="match status" value="1"/>
</dbReference>
<reference evidence="7 8" key="1">
    <citation type="submission" date="2020-07" db="EMBL/GenBank/DDBJ databases">
        <title>MOT database genomes.</title>
        <authorList>
            <person name="Joseph S."/>
            <person name="Aduse-Opoku J."/>
            <person name="Hashim A."/>
            <person name="Wade W."/>
            <person name="Curtis M."/>
        </authorList>
    </citation>
    <scope>NUCLEOTIDE SEQUENCE [LARGE SCALE GENOMIC DNA]</scope>
    <source>
        <strain evidence="7 8">CIP 106318</strain>
    </source>
</reference>
<dbReference type="PANTHER" id="PTHR34294">
    <property type="entry name" value="TRANSCRIPTIONAL REGULATOR-RELATED"/>
    <property type="match status" value="1"/>
</dbReference>
<evidence type="ECO:0000256" key="2">
    <source>
        <dbReference type="ARBA" id="ARBA00023015"/>
    </source>
</evidence>
<dbReference type="InterPro" id="IPR037171">
    <property type="entry name" value="NagB/RpiA_transferase-like"/>
</dbReference>
<dbReference type="InterPro" id="IPR036390">
    <property type="entry name" value="WH_DNA-bd_sf"/>
</dbReference>
<evidence type="ECO:0000256" key="3">
    <source>
        <dbReference type="ARBA" id="ARBA00023125"/>
    </source>
</evidence>
<dbReference type="SUPFAM" id="SSF46785">
    <property type="entry name" value="Winged helix' DNA-binding domain"/>
    <property type="match status" value="1"/>
</dbReference>
<sequence length="349" mass="38846">MNILQMLRMQSRLIPDIVDKFNKRYELLLSIQIHQPIGRKSLIDIMSMTERQLRTECEILTKLGLINKNTTGMTITEDGQKFLADFKNYIVVDNFKLETEKIKNYFGLKKVLVVKGDFTKSDVTKKNMVNLLFDNINDILSKGSVIGVSGGSTMQYVASNVDKTFGYGKDIIISPIRGALTISNTGYQSNDIATQLAVNSNHKYQLLHAPDNIESSTLDELIKEPIVKQSLDIIAKTSVIIHSVGDAFEMAQRRKLPVDVISLLKENFAVSEAFGSYFDADGNVIYSTKTIGMSSSDVKNVANIFTIAGGCDKSEAIYSYLNSKPSNTTLIIDESICKKILNKLNKNIS</sequence>
<evidence type="ECO:0000313" key="7">
    <source>
        <dbReference type="EMBL" id="NYS46723.1"/>
    </source>
</evidence>
<feature type="domain" description="Sugar-binding" evidence="5">
    <location>
        <begin position="94"/>
        <end position="342"/>
    </location>
</feature>
<name>A0ABX2SZE9_9BACL</name>
<proteinExistence type="inferred from homology"/>
<keyword evidence="3" id="KW-0238">DNA-binding</keyword>
<organism evidence="7 8">
    <name type="scientific">Gemelliphila palaticanis</name>
    <dbReference type="NCBI Taxonomy" id="81950"/>
    <lineage>
        <taxon>Bacteria</taxon>
        <taxon>Bacillati</taxon>
        <taxon>Bacillota</taxon>
        <taxon>Bacilli</taxon>
        <taxon>Bacillales</taxon>
        <taxon>Gemellaceae</taxon>
        <taxon>Gemelliphila</taxon>
    </lineage>
</organism>
<dbReference type="Gene3D" id="1.10.10.10">
    <property type="entry name" value="Winged helix-like DNA-binding domain superfamily/Winged helix DNA-binding domain"/>
    <property type="match status" value="1"/>
</dbReference>
<evidence type="ECO:0000259" key="5">
    <source>
        <dbReference type="Pfam" id="PF04198"/>
    </source>
</evidence>
<gene>
    <name evidence="7" type="ORF">HZY85_00745</name>
</gene>
<evidence type="ECO:0000256" key="4">
    <source>
        <dbReference type="ARBA" id="ARBA00023163"/>
    </source>
</evidence>
<dbReference type="InterPro" id="IPR048715">
    <property type="entry name" value="CggR_N"/>
</dbReference>
<dbReference type="RefSeq" id="WP_179939853.1">
    <property type="nucleotide sequence ID" value="NZ_JACBYF010000001.1"/>
</dbReference>
<dbReference type="Pfam" id="PF21715">
    <property type="entry name" value="CggR_N"/>
    <property type="match status" value="1"/>
</dbReference>
<dbReference type="Proteomes" id="UP000531840">
    <property type="component" value="Unassembled WGS sequence"/>
</dbReference>
<dbReference type="Pfam" id="PF04198">
    <property type="entry name" value="Sugar-bind"/>
    <property type="match status" value="1"/>
</dbReference>
<dbReference type="InterPro" id="IPR036388">
    <property type="entry name" value="WH-like_DNA-bd_sf"/>
</dbReference>
<accession>A0ABX2SZE9</accession>